<keyword evidence="2" id="KW-1133">Transmembrane helix</keyword>
<dbReference type="RefSeq" id="WP_127011614.1">
    <property type="nucleotide sequence ID" value="NZ_CP031422.1"/>
</dbReference>
<dbReference type="Proteomes" id="UP000274841">
    <property type="component" value="Chromosome"/>
</dbReference>
<gene>
    <name evidence="4" type="ORF">CVS54_00349</name>
</gene>
<dbReference type="EMBL" id="CP031422">
    <property type="protein sequence ID" value="AZS39049.1"/>
    <property type="molecule type" value="Genomic_DNA"/>
</dbReference>
<keyword evidence="2" id="KW-0472">Membrane</keyword>
<dbReference type="InterPro" id="IPR000326">
    <property type="entry name" value="PAP2/HPO"/>
</dbReference>
<feature type="transmembrane region" description="Helical" evidence="2">
    <location>
        <begin position="112"/>
        <end position="140"/>
    </location>
</feature>
<reference evidence="4 5" key="1">
    <citation type="submission" date="2018-08" db="EMBL/GenBank/DDBJ databases">
        <title>Microbacterium oxydans strain HG3.</title>
        <authorList>
            <person name="ORTET P."/>
        </authorList>
    </citation>
    <scope>NUCLEOTIDE SEQUENCE [LARGE SCALE GENOMIC DNA]</scope>
    <source>
        <strain evidence="4 5">HG3</strain>
    </source>
</reference>
<keyword evidence="2" id="KW-0812">Transmembrane</keyword>
<evidence type="ECO:0000313" key="4">
    <source>
        <dbReference type="EMBL" id="AZS39049.1"/>
    </source>
</evidence>
<proteinExistence type="predicted"/>
<dbReference type="Gene3D" id="1.20.144.10">
    <property type="entry name" value="Phosphatidic acid phosphatase type 2/haloperoxidase"/>
    <property type="match status" value="1"/>
</dbReference>
<organism evidence="4 5">
    <name type="scientific">Microbacterium oxydans</name>
    <dbReference type="NCBI Taxonomy" id="82380"/>
    <lineage>
        <taxon>Bacteria</taxon>
        <taxon>Bacillati</taxon>
        <taxon>Actinomycetota</taxon>
        <taxon>Actinomycetes</taxon>
        <taxon>Micrococcales</taxon>
        <taxon>Microbacteriaceae</taxon>
        <taxon>Microbacterium</taxon>
    </lineage>
</organism>
<protein>
    <recommendedName>
        <fullName evidence="3">Phosphatidic acid phosphatase type 2/haloperoxidase domain-containing protein</fullName>
    </recommendedName>
</protein>
<feature type="domain" description="Phosphatidic acid phosphatase type 2/haloperoxidase" evidence="3">
    <location>
        <begin position="147"/>
        <end position="261"/>
    </location>
</feature>
<feature type="transmembrane region" description="Helical" evidence="2">
    <location>
        <begin position="57"/>
        <end position="79"/>
    </location>
</feature>
<accession>A0A3Q9J2L8</accession>
<dbReference type="PANTHER" id="PTHR14969">
    <property type="entry name" value="SPHINGOSINE-1-PHOSPHATE PHOSPHOHYDROLASE"/>
    <property type="match status" value="1"/>
</dbReference>
<dbReference type="Pfam" id="PF01569">
    <property type="entry name" value="PAP2"/>
    <property type="match status" value="1"/>
</dbReference>
<name>A0A3Q9J2L8_9MICO</name>
<dbReference type="SUPFAM" id="SSF48317">
    <property type="entry name" value="Acid phosphatase/Vanadium-dependent haloperoxidase"/>
    <property type="match status" value="1"/>
</dbReference>
<feature type="transmembrane region" description="Helical" evidence="2">
    <location>
        <begin position="218"/>
        <end position="238"/>
    </location>
</feature>
<dbReference type="CDD" id="cd03392">
    <property type="entry name" value="PAP2_like_2"/>
    <property type="match status" value="1"/>
</dbReference>
<evidence type="ECO:0000313" key="5">
    <source>
        <dbReference type="Proteomes" id="UP000274841"/>
    </source>
</evidence>
<dbReference type="InterPro" id="IPR036938">
    <property type="entry name" value="PAP2/HPO_sf"/>
</dbReference>
<sequence>MPAPDQPQDDAARGHGTAGELAEDRRIGEDDLTHWPTRFGSALAGFARWLAEKLGPYAALLISLAVGLAIAFALSVVAVEVYDAVTDEDGVAGLDRPLLDLSLQFRNPTTDAVITAITDVAGTIGMPIIAISAMLILGILRRSWTPVILITVAAAGSLLMTVAGKELIGRERPPLVDAVPPYEYSPSFPSGHTLNAVVVVGIIVYLILLRQHSRRTRILTITGGSIFAVVVGLSRVYLGHHWFTDVLAGWLLGAAWLALVITAHRIYLTARAHRPAGPAPSDRAG</sequence>
<dbReference type="KEGG" id="moy:CVS54_00349"/>
<feature type="transmembrane region" description="Helical" evidence="2">
    <location>
        <begin position="250"/>
        <end position="268"/>
    </location>
</feature>
<feature type="transmembrane region" description="Helical" evidence="2">
    <location>
        <begin position="147"/>
        <end position="168"/>
    </location>
</feature>
<evidence type="ECO:0000259" key="3">
    <source>
        <dbReference type="SMART" id="SM00014"/>
    </source>
</evidence>
<feature type="region of interest" description="Disordered" evidence="1">
    <location>
        <begin position="1"/>
        <end position="27"/>
    </location>
</feature>
<dbReference type="AlphaFoldDB" id="A0A3Q9J2L8"/>
<dbReference type="PANTHER" id="PTHR14969:SF13">
    <property type="entry name" value="AT30094P"/>
    <property type="match status" value="1"/>
</dbReference>
<feature type="transmembrane region" description="Helical" evidence="2">
    <location>
        <begin position="188"/>
        <end position="209"/>
    </location>
</feature>
<dbReference type="SMART" id="SM00014">
    <property type="entry name" value="acidPPc"/>
    <property type="match status" value="1"/>
</dbReference>
<evidence type="ECO:0000256" key="2">
    <source>
        <dbReference type="SAM" id="Phobius"/>
    </source>
</evidence>
<evidence type="ECO:0000256" key="1">
    <source>
        <dbReference type="SAM" id="MobiDB-lite"/>
    </source>
</evidence>